<dbReference type="Pfam" id="PF00615">
    <property type="entry name" value="RGS"/>
    <property type="match status" value="1"/>
</dbReference>
<dbReference type="InterPro" id="IPR036305">
    <property type="entry name" value="RGS_sf"/>
</dbReference>
<reference evidence="2" key="2">
    <citation type="submission" date="2025-08" db="UniProtKB">
        <authorList>
            <consortium name="Ensembl"/>
        </authorList>
    </citation>
    <scope>IDENTIFICATION</scope>
</reference>
<dbReference type="SUPFAM" id="SSF48097">
    <property type="entry name" value="Regulator of G-protein signaling, RGS"/>
    <property type="match status" value="1"/>
</dbReference>
<dbReference type="PROSITE" id="PS50132">
    <property type="entry name" value="RGS"/>
    <property type="match status" value="1"/>
</dbReference>
<dbReference type="Proteomes" id="UP000314980">
    <property type="component" value="Unassembled WGS sequence"/>
</dbReference>
<accession>A0A4W6FNJ9</accession>
<evidence type="ECO:0000313" key="3">
    <source>
        <dbReference type="Proteomes" id="UP000314980"/>
    </source>
</evidence>
<reference evidence="2" key="3">
    <citation type="submission" date="2025-09" db="UniProtKB">
        <authorList>
            <consortium name="Ensembl"/>
        </authorList>
    </citation>
    <scope>IDENTIFICATION</scope>
</reference>
<name>A0A4W6FNJ9_LATCA</name>
<dbReference type="FunFam" id="1.10.167.10:FF:000001">
    <property type="entry name" value="Putative regulator of g-protein signaling 12"/>
    <property type="match status" value="1"/>
</dbReference>
<dbReference type="Ensembl" id="ENSLCAT00010053963.1">
    <property type="protein sequence ID" value="ENSLCAP00010052602.1"/>
    <property type="gene ID" value="ENSLCAG00010024482.1"/>
</dbReference>
<feature type="domain" description="RGS" evidence="1">
    <location>
        <begin position="36"/>
        <end position="142"/>
    </location>
</feature>
<dbReference type="InterPro" id="IPR016137">
    <property type="entry name" value="RGS"/>
</dbReference>
<dbReference type="SMART" id="SM00315">
    <property type="entry name" value="RGS"/>
    <property type="match status" value="1"/>
</dbReference>
<dbReference type="AlphaFoldDB" id="A0A4W6FNJ9"/>
<dbReference type="PRINTS" id="PR01301">
    <property type="entry name" value="RGSPROTEIN"/>
</dbReference>
<dbReference type="InterPro" id="IPR044926">
    <property type="entry name" value="RGS_subdomain_2"/>
</dbReference>
<dbReference type="GeneTree" id="ENSGT00940000157937"/>
<reference evidence="3" key="1">
    <citation type="submission" date="2015-09" db="EMBL/GenBank/DDBJ databases">
        <authorList>
            <person name="Sai Rama Sridatta P."/>
        </authorList>
    </citation>
    <scope>NUCLEOTIDE SEQUENCE [LARGE SCALE GENOMIC DNA]</scope>
</reference>
<dbReference type="PANTHER" id="PTHR10845">
    <property type="entry name" value="REGULATOR OF G PROTEIN SIGNALING"/>
    <property type="match status" value="1"/>
</dbReference>
<dbReference type="Gene3D" id="1.10.167.10">
    <property type="entry name" value="Regulator of G-protein Signalling 4, domain 2"/>
    <property type="match status" value="1"/>
</dbReference>
<evidence type="ECO:0000313" key="2">
    <source>
        <dbReference type="Ensembl" id="ENSLCAP00010052602.1"/>
    </source>
</evidence>
<proteinExistence type="predicted"/>
<organism evidence="2 3">
    <name type="scientific">Lates calcarifer</name>
    <name type="common">Barramundi</name>
    <name type="synonym">Holocentrus calcarifer</name>
    <dbReference type="NCBI Taxonomy" id="8187"/>
    <lineage>
        <taxon>Eukaryota</taxon>
        <taxon>Metazoa</taxon>
        <taxon>Chordata</taxon>
        <taxon>Craniata</taxon>
        <taxon>Vertebrata</taxon>
        <taxon>Euteleostomi</taxon>
        <taxon>Actinopterygii</taxon>
        <taxon>Neopterygii</taxon>
        <taxon>Teleostei</taxon>
        <taxon>Neoteleostei</taxon>
        <taxon>Acanthomorphata</taxon>
        <taxon>Carangaria</taxon>
        <taxon>Carangaria incertae sedis</taxon>
        <taxon>Centropomidae</taxon>
        <taxon>Lates</taxon>
    </lineage>
</organism>
<sequence>SLDITVRFHCGFDSHQWEVIVTIRWRSFMFSCVTDGQKAFRDFMKSEYCEENLDFWFACQEFKTFDSQEELTRRAARIYEEFISAESPRQVNLDFYTRELISQSLQQPSPSCFVAAQKKIYSLMENDSFPRFIQSEQYKVLFDLYRLCVIMRKKR</sequence>
<dbReference type="PANTHER" id="PTHR10845:SF43">
    <property type="entry name" value="REGULATOR OF G-PROTEIN SIGNALING 2"/>
    <property type="match status" value="1"/>
</dbReference>
<evidence type="ECO:0000259" key="1">
    <source>
        <dbReference type="PROSITE" id="PS50132"/>
    </source>
</evidence>
<protein>
    <submittedName>
        <fullName evidence="2">Regulator of G protein signaling 2</fullName>
    </submittedName>
</protein>
<keyword evidence="3" id="KW-1185">Reference proteome</keyword>